<gene>
    <name evidence="2" type="ORF">E6H00_02195</name>
</gene>
<evidence type="ECO:0000256" key="1">
    <source>
        <dbReference type="SAM" id="Phobius"/>
    </source>
</evidence>
<sequence>MPTRIKRRALCECDGTALLVVLIVLLAIAAWSSSFVWLMNQQLTRAGARYRSAAALAVADAGVHRALSILEGEAPDAPVPGRTWRTEEYAETIHVGSFEGQFTLALVDDLDGAVVVTSAGEVGGIVRRLRARVYVDSPAQLAALYGASVVRLEHPPAATVILPYGGVDAPWIQVAAGRGLWLAGPDVAINNPSVPFRAGSGPVDALPEAQASTVPPDPGPVRVWLGRGASVRLDRGSQPLSAEELRALGVNIERIVQTPGPLPAVPEVDGGFYRRRAAGNTGNAGTNAAAGKFLGDDGLARKHDSLYSVREWDLLLGYLNRPSGSEALQGIVYVAGGMTLDEGRRLQIDGGALITEGTVRLAKGSSLEVTHSAATRTLPGLVTLDKGELLVSPGATLRVHGLVYSQAFEATGDARVDIVGSLLAGGSGFSVNNAGASVVIRYDPAVLGTPGLLAPPPGAPVIAWVARWEELP</sequence>
<keyword evidence="1" id="KW-0472">Membrane</keyword>
<keyword evidence="1" id="KW-0812">Transmembrane</keyword>
<evidence type="ECO:0000313" key="3">
    <source>
        <dbReference type="Proteomes" id="UP000318509"/>
    </source>
</evidence>
<organism evidence="2 3">
    <name type="scientific">Candidatus Segetimicrobium genomatis</name>
    <dbReference type="NCBI Taxonomy" id="2569760"/>
    <lineage>
        <taxon>Bacteria</taxon>
        <taxon>Bacillati</taxon>
        <taxon>Candidatus Sysuimicrobiota</taxon>
        <taxon>Candidatus Sysuimicrobiia</taxon>
        <taxon>Candidatus Sysuimicrobiales</taxon>
        <taxon>Candidatus Segetimicrobiaceae</taxon>
        <taxon>Candidatus Segetimicrobium</taxon>
    </lineage>
</organism>
<dbReference type="AlphaFoldDB" id="A0A537KAI2"/>
<reference evidence="2 3" key="1">
    <citation type="journal article" date="2019" name="Nat. Microbiol.">
        <title>Mediterranean grassland soil C-N compound turnover is dependent on rainfall and depth, and is mediated by genomically divergent microorganisms.</title>
        <authorList>
            <person name="Diamond S."/>
            <person name="Andeer P.F."/>
            <person name="Li Z."/>
            <person name="Crits-Christoph A."/>
            <person name="Burstein D."/>
            <person name="Anantharaman K."/>
            <person name="Lane K.R."/>
            <person name="Thomas B.C."/>
            <person name="Pan C."/>
            <person name="Northen T.R."/>
            <person name="Banfield J.F."/>
        </authorList>
    </citation>
    <scope>NUCLEOTIDE SEQUENCE [LARGE SCALE GENOMIC DNA]</scope>
    <source>
        <strain evidence="2">NP_3</strain>
    </source>
</reference>
<name>A0A537KAI2_9BACT</name>
<dbReference type="EMBL" id="VBAK01000050">
    <property type="protein sequence ID" value="TMI92775.1"/>
    <property type="molecule type" value="Genomic_DNA"/>
</dbReference>
<evidence type="ECO:0000313" key="2">
    <source>
        <dbReference type="EMBL" id="TMI92775.1"/>
    </source>
</evidence>
<keyword evidence="1" id="KW-1133">Transmembrane helix</keyword>
<evidence type="ECO:0008006" key="4">
    <source>
        <dbReference type="Google" id="ProtNLM"/>
    </source>
</evidence>
<accession>A0A537KAI2</accession>
<comment type="caution">
    <text evidence="2">The sequence shown here is derived from an EMBL/GenBank/DDBJ whole genome shotgun (WGS) entry which is preliminary data.</text>
</comment>
<protein>
    <recommendedName>
        <fullName evidence="4">Type 4 fimbrial biogenesis protein PilX N-terminal domain-containing protein</fullName>
    </recommendedName>
</protein>
<dbReference type="Proteomes" id="UP000318509">
    <property type="component" value="Unassembled WGS sequence"/>
</dbReference>
<feature type="transmembrane region" description="Helical" evidence="1">
    <location>
        <begin position="16"/>
        <end position="39"/>
    </location>
</feature>
<proteinExistence type="predicted"/>